<keyword evidence="5" id="KW-0963">Cytoplasm</keyword>
<evidence type="ECO:0008006" key="10">
    <source>
        <dbReference type="Google" id="ProtNLM"/>
    </source>
</evidence>
<dbReference type="OrthoDB" id="244158at2759"/>
<comment type="similarity">
    <text evidence="3">Belongs to the exportin family.</text>
</comment>
<evidence type="ECO:0000256" key="7">
    <source>
        <dbReference type="ARBA" id="ARBA00023242"/>
    </source>
</evidence>
<accession>A0A1J4KU92</accession>
<evidence type="ECO:0000256" key="4">
    <source>
        <dbReference type="ARBA" id="ARBA00022448"/>
    </source>
</evidence>
<evidence type="ECO:0000256" key="2">
    <source>
        <dbReference type="ARBA" id="ARBA00004496"/>
    </source>
</evidence>
<dbReference type="RefSeq" id="XP_068367842.1">
    <property type="nucleotide sequence ID" value="XM_068491004.1"/>
</dbReference>
<sequence length="1051" mass="121522">MLSESQLQELERTIVSLYTTGQTRFQQDLYDTWFKNTNYFETAKSIVESSSNIPFSHFAIRSINSQLDYLYTTWSPQQFLEMSEWCLNVFMSQIERFISVPLLMQAFCAMFGHLVLLGWHISEEFQDFSFISFGSVSPSDQLTVNPTDLFWRQIEEQTLAQWCGKVRLYTAIVECMTGISNLKTPQMKKFMEKPLFQCFDFAIKTIERVVKGELHHGTTHDQKVFLAEYAIQLLIACLSFDDLQSDNIEKMKIVLPKTWIKYRNQNEQNPISNLILPSFPNIIHTIFQLYEIVPEKSQIEVLKLILLFASIHSDVKSRIIQDKIKFYEVFFDRITKNTLSKNDINDYVIENLPMQINIILKVMIHFSDLEDLISVSVFPNFVSSVFSITMKIFNIEFLATFPEAIINILKFWEYLSTALKTSIKKLEGFEDSTTPLQFRKMVQLDDVAKDIIEGMISQIAPMIDEVVSNYIQLLKRLIDHDKQLSYRILFDELSQSAPLMTLVLSIGKLNNQNLFQEMLNTLGGLLHQYKANPQNGAIQMNLCLYAMLIFPPIAKKQTNDPFFDPSMIGLISLLTVTKEINSSGNVNDGCLEEVILYLIEQFVKSPVLCIEKVLSPTVCEQSGFESNLDLHTLFATRISQTMRVFASNEKIMEHAMKTLQKWTEIPESNIQKNIQTIFTTEFLDVYDSVLEKFFDSPQTKHARIMFHQIVGKVLCIDNPDDPKFYPFFQKITNRYNLLLQTPDEKLALGLILDLRGIVHGIGLEAYIMVFKFIYPMLEIFHQASLRFLALVNPYLKFLSELTNDRNARIKFPPHSADGLRLAKISMMFVIAFCDNAPKSLEQSNKGLFYAMQIMEHILTGSFSNIGALVAYNDPILVQLFTSFLHFAHEVDFNEIVQYPRQLEQIVKLMCCLFQNFAEYIVKIDITFLRTALVICTYSNNTSYLPIENSFTVISEVTDFCVSILETPSGQELYENTKEAFNGVLLMLENMLMKMKPTMKYQESDAIFLQLVELTKNVLRMKPTIWPEVKHRLMLFLRNSKGRFINDLTSIE</sequence>
<protein>
    <recommendedName>
        <fullName evidence="10">Importin N-terminal domain-containing protein</fullName>
    </recommendedName>
</protein>
<evidence type="ECO:0000256" key="1">
    <source>
        <dbReference type="ARBA" id="ARBA00004123"/>
    </source>
</evidence>
<dbReference type="AlphaFoldDB" id="A0A1J4KU92"/>
<dbReference type="VEuPathDB" id="TrichDB:TRFO_02946"/>
<evidence type="ECO:0000256" key="3">
    <source>
        <dbReference type="ARBA" id="ARBA00009466"/>
    </source>
</evidence>
<organism evidence="8 9">
    <name type="scientific">Tritrichomonas foetus</name>
    <dbReference type="NCBI Taxonomy" id="1144522"/>
    <lineage>
        <taxon>Eukaryota</taxon>
        <taxon>Metamonada</taxon>
        <taxon>Parabasalia</taxon>
        <taxon>Tritrichomonadida</taxon>
        <taxon>Tritrichomonadidae</taxon>
        <taxon>Tritrichomonas</taxon>
    </lineage>
</organism>
<dbReference type="PANTHER" id="PTHR12596:SF2">
    <property type="entry name" value="EXPORTIN-7 ISOFORM X1"/>
    <property type="match status" value="1"/>
</dbReference>
<evidence type="ECO:0000256" key="6">
    <source>
        <dbReference type="ARBA" id="ARBA00022927"/>
    </source>
</evidence>
<dbReference type="Proteomes" id="UP000179807">
    <property type="component" value="Unassembled WGS sequence"/>
</dbReference>
<comment type="caution">
    <text evidence="8">The sequence shown here is derived from an EMBL/GenBank/DDBJ whole genome shotgun (WGS) entry which is preliminary data.</text>
</comment>
<keyword evidence="6" id="KW-0653">Protein transport</keyword>
<gene>
    <name evidence="8" type="ORF">TRFO_02946</name>
</gene>
<keyword evidence="7" id="KW-0539">Nucleus</keyword>
<dbReference type="GO" id="GO:0005737">
    <property type="term" value="C:cytoplasm"/>
    <property type="evidence" value="ECO:0007669"/>
    <property type="project" value="UniProtKB-SubCell"/>
</dbReference>
<dbReference type="EMBL" id="MLAK01000325">
    <property type="protein sequence ID" value="OHT14706.1"/>
    <property type="molecule type" value="Genomic_DNA"/>
</dbReference>
<evidence type="ECO:0000313" key="9">
    <source>
        <dbReference type="Proteomes" id="UP000179807"/>
    </source>
</evidence>
<evidence type="ECO:0000313" key="8">
    <source>
        <dbReference type="EMBL" id="OHT14706.1"/>
    </source>
</evidence>
<reference evidence="8" key="1">
    <citation type="submission" date="2016-10" db="EMBL/GenBank/DDBJ databases">
        <authorList>
            <person name="Benchimol M."/>
            <person name="Almeida L.G."/>
            <person name="Vasconcelos A.T."/>
            <person name="Perreira-Neves A."/>
            <person name="Rosa I.A."/>
            <person name="Tasca T."/>
            <person name="Bogo M.R."/>
            <person name="de Souza W."/>
        </authorList>
    </citation>
    <scope>NUCLEOTIDE SEQUENCE [LARGE SCALE GENOMIC DNA]</scope>
    <source>
        <strain evidence="8">K</strain>
    </source>
</reference>
<keyword evidence="4" id="KW-0813">Transport</keyword>
<dbReference type="GO" id="GO:0006611">
    <property type="term" value="P:protein export from nucleus"/>
    <property type="evidence" value="ECO:0007669"/>
    <property type="project" value="TreeGrafter"/>
</dbReference>
<proteinExistence type="inferred from homology"/>
<name>A0A1J4KU92_9EUKA</name>
<dbReference type="GeneID" id="94825708"/>
<comment type="subcellular location">
    <subcellularLocation>
        <location evidence="2">Cytoplasm</location>
    </subcellularLocation>
    <subcellularLocation>
        <location evidence="1">Nucleus</location>
    </subcellularLocation>
</comment>
<evidence type="ECO:0000256" key="5">
    <source>
        <dbReference type="ARBA" id="ARBA00022490"/>
    </source>
</evidence>
<dbReference type="GO" id="GO:0005643">
    <property type="term" value="C:nuclear pore"/>
    <property type="evidence" value="ECO:0007669"/>
    <property type="project" value="TreeGrafter"/>
</dbReference>
<dbReference type="GO" id="GO:0005049">
    <property type="term" value="F:nuclear export signal receptor activity"/>
    <property type="evidence" value="ECO:0007669"/>
    <property type="project" value="InterPro"/>
</dbReference>
<keyword evidence="9" id="KW-1185">Reference proteome</keyword>
<dbReference type="InterPro" id="IPR044189">
    <property type="entry name" value="XPO4/7-like"/>
</dbReference>
<dbReference type="PANTHER" id="PTHR12596">
    <property type="entry name" value="EXPORTIN 4,7-RELATED"/>
    <property type="match status" value="1"/>
</dbReference>